<name>Q4FKU8_TRYB2</name>
<keyword evidence="8" id="KW-0449">Lipoprotein</keyword>
<dbReference type="AlphaFoldDB" id="Q4FKU8"/>
<dbReference type="Pfam" id="PF13206">
    <property type="entry name" value="VSG_B"/>
    <property type="match status" value="1"/>
</dbReference>
<evidence type="ECO:0000256" key="8">
    <source>
        <dbReference type="ARBA" id="ARBA00023288"/>
    </source>
</evidence>
<keyword evidence="7" id="KW-0325">Glycoprotein</keyword>
<evidence type="ECO:0000256" key="10">
    <source>
        <dbReference type="SAM" id="SignalP"/>
    </source>
</evidence>
<reference evidence="13" key="1">
    <citation type="submission" date="2005-06" db="EMBL/GenBank/DDBJ databases">
        <authorList>
            <person name="Lennard N."/>
            <person name="Barron A."/>
            <person name="Clark L."/>
            <person name="Corton C."/>
            <person name="Harris B."/>
            <person name="Line A."/>
            <person name="Berriman M."/>
            <person name="Hertz-Fowler C."/>
            <person name="Renauld H."/>
            <person name="Bohme U."/>
            <person name="Arrowsmith C."/>
            <person name="Cronin C."/>
            <person name="Davies R."/>
            <person name="Doggett J."/>
            <person name="Fraser A."/>
            <person name="Johnson D."/>
            <person name="Larke N."/>
            <person name="Leech V."/>
            <person name="Lord A."/>
            <person name="MacLeod A."/>
            <person name="Norbertczak H."/>
            <person name="Ormand D."/>
            <person name="Quail M."/>
            <person name="Rabbinowitsch E."/>
            <person name="Rajandream M."/>
            <person name="Reitter C."/>
            <person name="Sharp S."/>
            <person name="Woodward J."/>
            <person name="Hall N."/>
            <person name="Melville S.and.Barrell.B."/>
        </authorList>
    </citation>
    <scope>NUCLEOTIDE SEQUENCE</scope>
    <source>
        <strain evidence="13">927/4 GUTat10.1</strain>
    </source>
</reference>
<evidence type="ECO:0000256" key="4">
    <source>
        <dbReference type="ARBA" id="ARBA00022622"/>
    </source>
</evidence>
<proteinExistence type="predicted"/>
<feature type="domain" description="Trypanosome variant surface glycoprotein B-type N-terminal" evidence="12">
    <location>
        <begin position="6"/>
        <end position="349"/>
    </location>
</feature>
<accession>Q4FKU8</accession>
<organism evidence="13">
    <name type="scientific">Trypanosoma brucei brucei (strain 927/4 GUTat10.1)</name>
    <dbReference type="NCBI Taxonomy" id="185431"/>
    <lineage>
        <taxon>Eukaryota</taxon>
        <taxon>Discoba</taxon>
        <taxon>Euglenozoa</taxon>
        <taxon>Kinetoplastea</taxon>
        <taxon>Metakinetoplastina</taxon>
        <taxon>Trypanosomatida</taxon>
        <taxon>Trypanosomatidae</taxon>
        <taxon>Trypanosoma</taxon>
    </lineage>
</organism>
<feature type="compositionally biased region" description="Low complexity" evidence="9">
    <location>
        <begin position="368"/>
        <end position="381"/>
    </location>
</feature>
<feature type="region of interest" description="Disordered" evidence="9">
    <location>
        <begin position="363"/>
        <end position="396"/>
    </location>
</feature>
<comment type="function">
    <text evidence="1">VSG forms a coat on the surface of the parasite. The trypanosome evades the immune response of the host by expressing a series of antigenically distinct VSGs from an estimated 1000 VSG genes.</text>
</comment>
<feature type="domain" description="Trypanosome variant surface glycoprotein C-terminal" evidence="11">
    <location>
        <begin position="387"/>
        <end position="466"/>
    </location>
</feature>
<protein>
    <submittedName>
        <fullName evidence="13">Variant surface glycoprotein (VSG), putative</fullName>
    </submittedName>
</protein>
<evidence type="ECO:0000256" key="9">
    <source>
        <dbReference type="SAM" id="MobiDB-lite"/>
    </source>
</evidence>
<gene>
    <name evidence="13" type="ORF">Tb09.v4.0023</name>
</gene>
<dbReference type="GO" id="GO:0005886">
    <property type="term" value="C:plasma membrane"/>
    <property type="evidence" value="ECO:0007669"/>
    <property type="project" value="UniProtKB-SubCell"/>
</dbReference>
<dbReference type="Pfam" id="PF10659">
    <property type="entry name" value="Trypan_glycop_C"/>
    <property type="match status" value="1"/>
</dbReference>
<dbReference type="GO" id="GO:0098552">
    <property type="term" value="C:side of membrane"/>
    <property type="evidence" value="ECO:0007669"/>
    <property type="project" value="UniProtKB-KW"/>
</dbReference>
<dbReference type="InterPro" id="IPR019609">
    <property type="entry name" value="Variant_surf_glycoprt_trypan_C"/>
</dbReference>
<sequence>MLKNIALLLVFATSSAKADQNDNGKEFRALCHLYKLALKSKVKNDAKQPPAIATIIDELNNLNISTATDSYFTAKDETVPAEGGEAKKTELTNWHENNKKLVGPTEDGKPSQYQRPAATATRSLANQQINNLLQAAKEAQTDSTGRMADAAAKRNAAHIALRRALYAARPEDASGAMYKDTKKKGCGNGSNGDDDAGQSILADFLCLCTHTGGAEPACLAAGDVEQVADDSPHAGAATAWSTIRGKCNIVTGPSELTSQTLTTVLQGVTNLVGKQYVNGQSHSPYVLGKHTGSNGCEGATNKNCINYKAQLTKGTGKIPWVIEVEKAIKELQEAEQIETSIAEAAYTLKDLASQGRNHYLAALHAPKEQTSTTQTKTSPTPEESKACEKYNGSQKECPQESCTYDEKENKCNHKAGTEPAATGTGEEAKEGAGTTGCSEKFNDKEKCEANKRCKWKNNTCKDSSII</sequence>
<feature type="signal peptide" evidence="10">
    <location>
        <begin position="1"/>
        <end position="18"/>
    </location>
</feature>
<keyword evidence="6" id="KW-0472">Membrane</keyword>
<feature type="chain" id="PRO_5004238621" evidence="10">
    <location>
        <begin position="19"/>
        <end position="466"/>
    </location>
</feature>
<dbReference type="InterPro" id="IPR025932">
    <property type="entry name" value="Trypano_VSG_B_N_dom"/>
</dbReference>
<evidence type="ECO:0000256" key="6">
    <source>
        <dbReference type="ARBA" id="ARBA00023136"/>
    </source>
</evidence>
<dbReference type="VEuPathDB" id="TriTrypDB:Tb09.v4.0023"/>
<feature type="region of interest" description="Disordered" evidence="9">
    <location>
        <begin position="408"/>
        <end position="439"/>
    </location>
</feature>
<keyword evidence="3" id="KW-1003">Cell membrane</keyword>
<evidence type="ECO:0000256" key="2">
    <source>
        <dbReference type="ARBA" id="ARBA00004609"/>
    </source>
</evidence>
<keyword evidence="4" id="KW-0336">GPI-anchor</keyword>
<feature type="compositionally biased region" description="Low complexity" evidence="9">
    <location>
        <begin position="417"/>
        <end position="436"/>
    </location>
</feature>
<dbReference type="EMBL" id="CT009751">
    <property type="protein sequence ID" value="CAJ16199.1"/>
    <property type="molecule type" value="Genomic_DNA"/>
</dbReference>
<evidence type="ECO:0000313" key="13">
    <source>
        <dbReference type="EMBL" id="CAJ16199.1"/>
    </source>
</evidence>
<evidence type="ECO:0000256" key="3">
    <source>
        <dbReference type="ARBA" id="ARBA00022475"/>
    </source>
</evidence>
<evidence type="ECO:0000259" key="12">
    <source>
        <dbReference type="Pfam" id="PF13206"/>
    </source>
</evidence>
<evidence type="ECO:0000256" key="1">
    <source>
        <dbReference type="ARBA" id="ARBA00002523"/>
    </source>
</evidence>
<evidence type="ECO:0000259" key="11">
    <source>
        <dbReference type="Pfam" id="PF10659"/>
    </source>
</evidence>
<evidence type="ECO:0000256" key="5">
    <source>
        <dbReference type="ARBA" id="ARBA00022729"/>
    </source>
</evidence>
<keyword evidence="5 10" id="KW-0732">Signal</keyword>
<comment type="subcellular location">
    <subcellularLocation>
        <location evidence="2">Cell membrane</location>
        <topology evidence="2">Lipid-anchor</topology>
        <topology evidence="2">GPI-anchor</topology>
    </subcellularLocation>
</comment>
<evidence type="ECO:0000256" key="7">
    <source>
        <dbReference type="ARBA" id="ARBA00023180"/>
    </source>
</evidence>